<dbReference type="GO" id="GO:0003677">
    <property type="term" value="F:DNA binding"/>
    <property type="evidence" value="ECO:0007669"/>
    <property type="project" value="InterPro"/>
</dbReference>
<dbReference type="InterPro" id="IPR001387">
    <property type="entry name" value="Cro/C1-type_HTH"/>
</dbReference>
<keyword evidence="3" id="KW-1185">Reference proteome</keyword>
<dbReference type="PROSITE" id="PS50943">
    <property type="entry name" value="HTH_CROC1"/>
    <property type="match status" value="1"/>
</dbReference>
<dbReference type="AlphaFoldDB" id="A0A7T7KY14"/>
<protein>
    <submittedName>
        <fullName evidence="2">Helix-turn-helix transcriptional regulator</fullName>
    </submittedName>
</protein>
<dbReference type="Pfam" id="PF13560">
    <property type="entry name" value="HTH_31"/>
    <property type="match status" value="1"/>
</dbReference>
<organism evidence="2 3">
    <name type="scientific">Streptomyces liliifuscus</name>
    <dbReference type="NCBI Taxonomy" id="2797636"/>
    <lineage>
        <taxon>Bacteria</taxon>
        <taxon>Bacillati</taxon>
        <taxon>Actinomycetota</taxon>
        <taxon>Actinomycetes</taxon>
        <taxon>Kitasatosporales</taxon>
        <taxon>Streptomycetaceae</taxon>
        <taxon>Streptomyces</taxon>
    </lineage>
</organism>
<evidence type="ECO:0000313" key="2">
    <source>
        <dbReference type="EMBL" id="QQM42827.1"/>
    </source>
</evidence>
<dbReference type="SMART" id="SM00530">
    <property type="entry name" value="HTH_XRE"/>
    <property type="match status" value="1"/>
</dbReference>
<dbReference type="CDD" id="cd00093">
    <property type="entry name" value="HTH_XRE"/>
    <property type="match status" value="1"/>
</dbReference>
<proteinExistence type="predicted"/>
<sequence>MSTPPEDIKGVMEVVRARVKELRGRKGWSGADLGKELSALGVPWNRSVVANFESGRRPAVSVQELLALALVLDVSPNSLLVPLYSEPYQVTPEGTEPQNSGDVWMWMRGQQPLPGTSAAGTRLYFAEVPTQVGRGERDPVTGLYEWYEKIDREGGDG</sequence>
<accession>A0A7T7KY14</accession>
<reference evidence="2 3" key="1">
    <citation type="submission" date="2020-12" db="EMBL/GenBank/DDBJ databases">
        <title>A novel species.</title>
        <authorList>
            <person name="Li K."/>
        </authorList>
    </citation>
    <scope>NUCLEOTIDE SEQUENCE [LARGE SCALE GENOMIC DNA]</scope>
    <source>
        <strain evidence="2 3">ZYC-3</strain>
    </source>
</reference>
<dbReference type="EMBL" id="CP066831">
    <property type="protein sequence ID" value="QQM42827.1"/>
    <property type="molecule type" value="Genomic_DNA"/>
</dbReference>
<dbReference type="SUPFAM" id="SSF47413">
    <property type="entry name" value="lambda repressor-like DNA-binding domains"/>
    <property type="match status" value="1"/>
</dbReference>
<dbReference type="Proteomes" id="UP000595636">
    <property type="component" value="Chromosome"/>
</dbReference>
<dbReference type="RefSeq" id="WP_200397725.1">
    <property type="nucleotide sequence ID" value="NZ_CP066831.1"/>
</dbReference>
<dbReference type="Gene3D" id="1.10.260.40">
    <property type="entry name" value="lambda repressor-like DNA-binding domains"/>
    <property type="match status" value="1"/>
</dbReference>
<name>A0A7T7KY14_9ACTN</name>
<dbReference type="KEGG" id="slf:JEQ17_27660"/>
<evidence type="ECO:0000313" key="3">
    <source>
        <dbReference type="Proteomes" id="UP000595636"/>
    </source>
</evidence>
<gene>
    <name evidence="2" type="ORF">JEQ17_27660</name>
</gene>
<feature type="domain" description="HTH cro/C1-type" evidence="1">
    <location>
        <begin position="19"/>
        <end position="79"/>
    </location>
</feature>
<dbReference type="InterPro" id="IPR010982">
    <property type="entry name" value="Lambda_DNA-bd_dom_sf"/>
</dbReference>
<evidence type="ECO:0000259" key="1">
    <source>
        <dbReference type="PROSITE" id="PS50943"/>
    </source>
</evidence>